<organism evidence="2 3">
    <name type="scientific">Castilleja foliolosa</name>
    <dbReference type="NCBI Taxonomy" id="1961234"/>
    <lineage>
        <taxon>Eukaryota</taxon>
        <taxon>Viridiplantae</taxon>
        <taxon>Streptophyta</taxon>
        <taxon>Embryophyta</taxon>
        <taxon>Tracheophyta</taxon>
        <taxon>Spermatophyta</taxon>
        <taxon>Magnoliopsida</taxon>
        <taxon>eudicotyledons</taxon>
        <taxon>Gunneridae</taxon>
        <taxon>Pentapetalae</taxon>
        <taxon>asterids</taxon>
        <taxon>lamiids</taxon>
        <taxon>Lamiales</taxon>
        <taxon>Orobanchaceae</taxon>
        <taxon>Pedicularideae</taxon>
        <taxon>Castillejinae</taxon>
        <taxon>Castilleja</taxon>
    </lineage>
</organism>
<keyword evidence="3" id="KW-1185">Reference proteome</keyword>
<comment type="caution">
    <text evidence="2">The sequence shown here is derived from an EMBL/GenBank/DDBJ whole genome shotgun (WGS) entry which is preliminary data.</text>
</comment>
<sequence>MAVMDLVNFLKVRFNLDMEQTVVEAKINTGVNGQHRSKHDIHHEKTTSYGCREVPKGVPNKNSPKKEKMSRRRGRAIQFEVV</sequence>
<gene>
    <name evidence="2" type="ORF">CASFOL_011443</name>
</gene>
<evidence type="ECO:0000313" key="2">
    <source>
        <dbReference type="EMBL" id="KAL3646263.1"/>
    </source>
</evidence>
<evidence type="ECO:0000256" key="1">
    <source>
        <dbReference type="SAM" id="MobiDB-lite"/>
    </source>
</evidence>
<accession>A0ABD3DVX1</accession>
<name>A0ABD3DVX1_9LAMI</name>
<evidence type="ECO:0000313" key="3">
    <source>
        <dbReference type="Proteomes" id="UP001632038"/>
    </source>
</evidence>
<dbReference type="EMBL" id="JAVIJP010000013">
    <property type="protein sequence ID" value="KAL3646263.1"/>
    <property type="molecule type" value="Genomic_DNA"/>
</dbReference>
<feature type="region of interest" description="Disordered" evidence="1">
    <location>
        <begin position="32"/>
        <end position="74"/>
    </location>
</feature>
<dbReference type="Proteomes" id="UP001632038">
    <property type="component" value="Unassembled WGS sequence"/>
</dbReference>
<reference evidence="3" key="1">
    <citation type="journal article" date="2024" name="IScience">
        <title>Strigolactones Initiate the Formation of Haustorium-like Structures in Castilleja.</title>
        <authorList>
            <person name="Buerger M."/>
            <person name="Peterson D."/>
            <person name="Chory J."/>
        </authorList>
    </citation>
    <scope>NUCLEOTIDE SEQUENCE [LARGE SCALE GENOMIC DNA]</scope>
</reference>
<protein>
    <submittedName>
        <fullName evidence="2">Uncharacterized protein</fullName>
    </submittedName>
</protein>
<proteinExistence type="predicted"/>
<dbReference type="AlphaFoldDB" id="A0ABD3DVX1"/>